<dbReference type="AlphaFoldDB" id="A0A2H4GZA4"/>
<sequence>MPTTLEKPSVAYLEKLFHQTAIDSEFRSELQSHPEAFGISADLELPQSVEKQDESFVELLNNALGELDIAAECASTCSSGPITAICDGTTK</sequence>
<reference evidence="1" key="1">
    <citation type="journal article" date="2018" name="Nat. Chem. Biol.">
        <title>Chemical diversification enables symbiotic microbiota to afford functionally distinct peptides.</title>
        <authorList>
            <person name="Smith T.E."/>
            <person name="Schmidt E.W."/>
        </authorList>
    </citation>
    <scope>NUCLEOTIDE SEQUENCE</scope>
</reference>
<name>A0A2H4GZA4_PRODI</name>
<dbReference type="Pfam" id="PF19398">
    <property type="entry name" value="DurB-like"/>
    <property type="match status" value="1"/>
</dbReference>
<dbReference type="EMBL" id="KY115609">
    <property type="protein sequence ID" value="ARD09210.1"/>
    <property type="molecule type" value="Genomic_DNA"/>
</dbReference>
<gene>
    <name evidence="1" type="primary">divA</name>
</gene>
<proteinExistence type="predicted"/>
<accession>A0A2H4GZA4</accession>
<organism evidence="1">
    <name type="scientific">Prochloron didemni</name>
    <dbReference type="NCBI Taxonomy" id="1216"/>
    <lineage>
        <taxon>Bacteria</taxon>
        <taxon>Bacillati</taxon>
        <taxon>Cyanobacteriota</taxon>
        <taxon>Cyanophyceae</taxon>
        <taxon>Oscillatoriophycideae</taxon>
        <taxon>Chroococcales</taxon>
        <taxon>Prochloraceae</taxon>
        <taxon>Prochloron</taxon>
    </lineage>
</organism>
<dbReference type="InterPro" id="IPR046016">
    <property type="entry name" value="Dur/DurB-like"/>
</dbReference>
<evidence type="ECO:0000313" key="1">
    <source>
        <dbReference type="EMBL" id="ARD09210.1"/>
    </source>
</evidence>
<protein>
    <submittedName>
        <fullName evidence="1">DivA</fullName>
    </submittedName>
</protein>
<dbReference type="NCBIfam" id="NF033431">
    <property type="entry name" value="cinnamycin_RiPP"/>
    <property type="match status" value="1"/>
</dbReference>
<dbReference type="InterPro" id="IPR048275">
    <property type="entry name" value="Cinnamycin_RiPP"/>
</dbReference>